<evidence type="ECO:0000256" key="5">
    <source>
        <dbReference type="ARBA" id="ARBA00022692"/>
    </source>
</evidence>
<proteinExistence type="inferred from homology"/>
<name>A0A250X4R9_9CHLO</name>
<accession>A0A250X4R9</accession>
<sequence>MLPLKCISSSILSLRNLGALGTTLDTIRSSQSTLYGPLFQQIPTACRLHDAREQNGEPSNRKSLLQPLWPYAQLMRLDKPIGTWLLTWPCYWSIALGTAQGQLPDVQLLTLFGAGALLLRGAGCTINDLWDRDLDKQVERTKSRPLASGAVQPSQAIVFLGLQLCLGLGILLQLNQYSQILGASSLLLVGTYPLFKRFTHWPQAYLGLTINWGALMGYAAAHGSCAWDVVLPLYVGGIAWTLVYDTIYAHQDKKDDVRVGIKSTALLFGSNTKTWLLSFTAVSAASWLIAGHTAECSWPYNVSVMVAVGHMLWQIRAVDLENATDCSAKFMSNKWVGASLFLGAVLGRVL</sequence>
<dbReference type="EC" id="2.5.1.39" evidence="8"/>
<keyword evidence="8" id="KW-0496">Mitochondrion</keyword>
<dbReference type="HAMAP" id="MF_01635">
    <property type="entry name" value="UbiA"/>
    <property type="match status" value="1"/>
</dbReference>
<comment type="cofactor">
    <cofactor evidence="1 8">
        <name>Mg(2+)</name>
        <dbReference type="ChEBI" id="CHEBI:18420"/>
    </cofactor>
</comment>
<keyword evidence="5 8" id="KW-0812">Transmembrane</keyword>
<keyword evidence="8" id="KW-0831">Ubiquinone biosynthesis</keyword>
<dbReference type="OrthoDB" id="18170at2759"/>
<keyword evidence="10" id="KW-1185">Reference proteome</keyword>
<dbReference type="GO" id="GO:0008412">
    <property type="term" value="F:4-hydroxybenzoate polyprenyltransferase activity"/>
    <property type="evidence" value="ECO:0007669"/>
    <property type="project" value="UniProtKB-EC"/>
</dbReference>
<dbReference type="InterPro" id="IPR039653">
    <property type="entry name" value="Prenyltransferase"/>
</dbReference>
<comment type="subcellular location">
    <subcellularLocation>
        <location evidence="2">Membrane</location>
        <topology evidence="2">Multi-pass membrane protein</topology>
    </subcellularLocation>
    <subcellularLocation>
        <location evidence="8">Mitochondrion inner membrane</location>
        <topology evidence="8">Multi-pass membrane protein</topology>
        <orientation evidence="8">Matrix side</orientation>
    </subcellularLocation>
</comment>
<dbReference type="GO" id="GO:0006744">
    <property type="term" value="P:ubiquinone biosynthetic process"/>
    <property type="evidence" value="ECO:0007669"/>
    <property type="project" value="UniProtKB-UniRule"/>
</dbReference>
<dbReference type="Gene3D" id="1.10.357.140">
    <property type="entry name" value="UbiA prenyltransferase"/>
    <property type="match status" value="1"/>
</dbReference>
<protein>
    <recommendedName>
        <fullName evidence="8">4-hydroxybenzoate polyprenyltransferase, mitochondrial</fullName>
        <shortName evidence="8">4-HB polyprenyltransferase</shortName>
        <ecNumber evidence="8">2.5.1.39</ecNumber>
    </recommendedName>
    <alternativeName>
        <fullName evidence="8">Para-hydroxybenzoate--polyprenyltransferase</fullName>
        <shortName evidence="8">PHB:PPT</shortName>
        <shortName evidence="8">PHB:polyprenyltransferase</shortName>
    </alternativeName>
</protein>
<keyword evidence="7 8" id="KW-0472">Membrane</keyword>
<evidence type="ECO:0000256" key="8">
    <source>
        <dbReference type="HAMAP-Rule" id="MF_03189"/>
    </source>
</evidence>
<dbReference type="InterPro" id="IPR030470">
    <property type="entry name" value="UbiA_prenylTrfase_CS"/>
</dbReference>
<dbReference type="STRING" id="1157962.A0A250X4R9"/>
<dbReference type="FunFam" id="1.10.357.140:FF:000003">
    <property type="entry name" value="4-hydroxybenzoate polyprenyltransferase, mitochondrial"/>
    <property type="match status" value="1"/>
</dbReference>
<evidence type="ECO:0000313" key="9">
    <source>
        <dbReference type="EMBL" id="GAX78073.1"/>
    </source>
</evidence>
<evidence type="ECO:0000256" key="7">
    <source>
        <dbReference type="ARBA" id="ARBA00023136"/>
    </source>
</evidence>
<dbReference type="Pfam" id="PF01040">
    <property type="entry name" value="UbiA"/>
    <property type="match status" value="1"/>
</dbReference>
<dbReference type="PANTHER" id="PTHR11048">
    <property type="entry name" value="PRENYLTRANSFERASES"/>
    <property type="match status" value="1"/>
</dbReference>
<dbReference type="EMBL" id="BEGY01000029">
    <property type="protein sequence ID" value="GAX78073.1"/>
    <property type="molecule type" value="Genomic_DNA"/>
</dbReference>
<gene>
    <name evidence="9" type="ORF">CEUSTIGMA_g5515.t1</name>
</gene>
<comment type="caution">
    <text evidence="9">The sequence shown here is derived from an EMBL/GenBank/DDBJ whole genome shotgun (WGS) entry which is preliminary data.</text>
</comment>
<organism evidence="9 10">
    <name type="scientific">Chlamydomonas eustigma</name>
    <dbReference type="NCBI Taxonomy" id="1157962"/>
    <lineage>
        <taxon>Eukaryota</taxon>
        <taxon>Viridiplantae</taxon>
        <taxon>Chlorophyta</taxon>
        <taxon>core chlorophytes</taxon>
        <taxon>Chlorophyceae</taxon>
        <taxon>CS clade</taxon>
        <taxon>Chlamydomonadales</taxon>
        <taxon>Chlamydomonadaceae</taxon>
        <taxon>Chlamydomonas</taxon>
    </lineage>
</organism>
<dbReference type="UniPathway" id="UPA00232"/>
<keyword evidence="6 8" id="KW-1133">Transmembrane helix</keyword>
<dbReference type="AlphaFoldDB" id="A0A250X4R9"/>
<evidence type="ECO:0000313" key="10">
    <source>
        <dbReference type="Proteomes" id="UP000232323"/>
    </source>
</evidence>
<evidence type="ECO:0000256" key="6">
    <source>
        <dbReference type="ARBA" id="ARBA00022989"/>
    </source>
</evidence>
<evidence type="ECO:0000256" key="2">
    <source>
        <dbReference type="ARBA" id="ARBA00004141"/>
    </source>
</evidence>
<dbReference type="NCBIfam" id="TIGR01474">
    <property type="entry name" value="ubiA_proteo"/>
    <property type="match status" value="1"/>
</dbReference>
<evidence type="ECO:0000256" key="4">
    <source>
        <dbReference type="ARBA" id="ARBA00022679"/>
    </source>
</evidence>
<dbReference type="InterPro" id="IPR044878">
    <property type="entry name" value="UbiA_sf"/>
</dbReference>
<dbReference type="GO" id="GO:0005743">
    <property type="term" value="C:mitochondrial inner membrane"/>
    <property type="evidence" value="ECO:0007669"/>
    <property type="project" value="UniProtKB-SubCell"/>
</dbReference>
<dbReference type="InterPro" id="IPR000537">
    <property type="entry name" value="UbiA_prenyltransferase"/>
</dbReference>
<dbReference type="GO" id="GO:0008299">
    <property type="term" value="P:isoprenoid biosynthetic process"/>
    <property type="evidence" value="ECO:0007669"/>
    <property type="project" value="UniProtKB-UniRule"/>
</dbReference>
<dbReference type="PROSITE" id="PS00943">
    <property type="entry name" value="UBIA"/>
    <property type="match status" value="1"/>
</dbReference>
<evidence type="ECO:0000256" key="1">
    <source>
        <dbReference type="ARBA" id="ARBA00001946"/>
    </source>
</evidence>
<keyword evidence="4 8" id="KW-0808">Transferase</keyword>
<reference evidence="9 10" key="1">
    <citation type="submission" date="2017-08" db="EMBL/GenBank/DDBJ databases">
        <title>Acidophilic green algal genome provides insights into adaptation to an acidic environment.</title>
        <authorList>
            <person name="Hirooka S."/>
            <person name="Hirose Y."/>
            <person name="Kanesaki Y."/>
            <person name="Higuchi S."/>
            <person name="Fujiwara T."/>
            <person name="Onuma R."/>
            <person name="Era A."/>
            <person name="Ohbayashi R."/>
            <person name="Uzuka A."/>
            <person name="Nozaki H."/>
            <person name="Yoshikawa H."/>
            <person name="Miyagishima S.Y."/>
        </authorList>
    </citation>
    <scope>NUCLEOTIDE SEQUENCE [LARGE SCALE GENOMIC DNA]</scope>
    <source>
        <strain evidence="9 10">NIES-2499</strain>
    </source>
</reference>
<dbReference type="PANTHER" id="PTHR11048:SF28">
    <property type="entry name" value="4-HYDROXYBENZOATE POLYPRENYLTRANSFERASE, MITOCHONDRIAL"/>
    <property type="match status" value="1"/>
</dbReference>
<dbReference type="CDD" id="cd13959">
    <property type="entry name" value="PT_UbiA_COQ2"/>
    <property type="match status" value="1"/>
</dbReference>
<comment type="similarity">
    <text evidence="3 8">Belongs to the UbiA prenyltransferase family.</text>
</comment>
<keyword evidence="8" id="KW-0414">Isoprene biosynthesis</keyword>
<comment type="pathway">
    <text evidence="8">Cofactor biosynthesis; ubiquinone biosynthesis.</text>
</comment>
<comment type="function">
    <text evidence="8">Catalyzes the prenylation of para-hydroxybenzoate (PHB) with an all-trans polyprenyl group. Mediates the second step in the final reaction sequence of coenzyme Q (CoQ) biosynthesis, which is the condensation of the polyisoprenoid side chain with PHB, generating the first membrane-bound Q intermediate.</text>
</comment>
<evidence type="ECO:0000256" key="3">
    <source>
        <dbReference type="ARBA" id="ARBA00005985"/>
    </source>
</evidence>
<comment type="catalytic activity">
    <reaction evidence="8">
        <text>an all-trans-polyprenyl diphosphate + 4-hydroxybenzoate = a 4-hydroxy-3-(all-trans-polyprenyl)benzoate + diphosphate</text>
        <dbReference type="Rhea" id="RHEA:44504"/>
        <dbReference type="Rhea" id="RHEA-COMP:9514"/>
        <dbReference type="Rhea" id="RHEA-COMP:9564"/>
        <dbReference type="ChEBI" id="CHEBI:17879"/>
        <dbReference type="ChEBI" id="CHEBI:33019"/>
        <dbReference type="ChEBI" id="CHEBI:58914"/>
        <dbReference type="ChEBI" id="CHEBI:78396"/>
        <dbReference type="EC" id="2.5.1.39"/>
    </reaction>
</comment>
<dbReference type="Proteomes" id="UP000232323">
    <property type="component" value="Unassembled WGS sequence"/>
</dbReference>
<dbReference type="InterPro" id="IPR006370">
    <property type="entry name" value="HB_polyprenyltransferase-like"/>
</dbReference>
<keyword evidence="8" id="KW-0999">Mitochondrion inner membrane</keyword>